<dbReference type="Proteomes" id="UP000677228">
    <property type="component" value="Unassembled WGS sequence"/>
</dbReference>
<evidence type="ECO:0000313" key="1">
    <source>
        <dbReference type="EMBL" id="CAF1159844.1"/>
    </source>
</evidence>
<reference evidence="1" key="1">
    <citation type="submission" date="2021-02" db="EMBL/GenBank/DDBJ databases">
        <authorList>
            <person name="Nowell W R."/>
        </authorList>
    </citation>
    <scope>NUCLEOTIDE SEQUENCE</scope>
</reference>
<evidence type="ECO:0000313" key="3">
    <source>
        <dbReference type="EMBL" id="CAF3923333.1"/>
    </source>
</evidence>
<proteinExistence type="predicted"/>
<gene>
    <name evidence="1" type="ORF">GPM918_LOCUS21620</name>
    <name evidence="2" type="ORF">OVA965_LOCUS22122</name>
    <name evidence="3" type="ORF">SRO942_LOCUS21617</name>
    <name evidence="4" type="ORF">TMI583_LOCUS22837</name>
</gene>
<evidence type="ECO:0000313" key="2">
    <source>
        <dbReference type="EMBL" id="CAF1161648.1"/>
    </source>
</evidence>
<dbReference type="Proteomes" id="UP000682733">
    <property type="component" value="Unassembled WGS sequence"/>
</dbReference>
<keyword evidence="5" id="KW-1185">Reference proteome</keyword>
<evidence type="ECO:0000313" key="4">
    <source>
        <dbReference type="EMBL" id="CAF3973377.1"/>
    </source>
</evidence>
<organism evidence="1 5">
    <name type="scientific">Didymodactylos carnosus</name>
    <dbReference type="NCBI Taxonomy" id="1234261"/>
    <lineage>
        <taxon>Eukaryota</taxon>
        <taxon>Metazoa</taxon>
        <taxon>Spiralia</taxon>
        <taxon>Gnathifera</taxon>
        <taxon>Rotifera</taxon>
        <taxon>Eurotatoria</taxon>
        <taxon>Bdelloidea</taxon>
        <taxon>Philodinida</taxon>
        <taxon>Philodinidae</taxon>
        <taxon>Didymodactylos</taxon>
    </lineage>
</organism>
<dbReference type="OrthoDB" id="10064039at2759"/>
<accession>A0A814TD56</accession>
<dbReference type="Proteomes" id="UP000663829">
    <property type="component" value="Unassembled WGS sequence"/>
</dbReference>
<dbReference type="EMBL" id="CAJNOQ010007166">
    <property type="protein sequence ID" value="CAF1159844.1"/>
    <property type="molecule type" value="Genomic_DNA"/>
</dbReference>
<dbReference type="EMBL" id="CAJOBA010033873">
    <property type="protein sequence ID" value="CAF3973377.1"/>
    <property type="molecule type" value="Genomic_DNA"/>
</dbReference>
<name>A0A814TD56_9BILA</name>
<comment type="caution">
    <text evidence="1">The sequence shown here is derived from an EMBL/GenBank/DDBJ whole genome shotgun (WGS) entry which is preliminary data.</text>
</comment>
<dbReference type="Proteomes" id="UP000681722">
    <property type="component" value="Unassembled WGS sequence"/>
</dbReference>
<dbReference type="EMBL" id="CAJOBC010007166">
    <property type="protein sequence ID" value="CAF3923333.1"/>
    <property type="molecule type" value="Genomic_DNA"/>
</dbReference>
<sequence>MLSDAAEEQKVPDSSVKTRSALLKHELDTEHSIDWTSWRILAKDSSSYRLLMQESLAILDKQPELNRTVCSVPLVIFPDGLQRIKPTVKLKQWH</sequence>
<evidence type="ECO:0000313" key="5">
    <source>
        <dbReference type="Proteomes" id="UP000663829"/>
    </source>
</evidence>
<dbReference type="EMBL" id="CAJNOK010012349">
    <property type="protein sequence ID" value="CAF1161648.1"/>
    <property type="molecule type" value="Genomic_DNA"/>
</dbReference>
<protein>
    <submittedName>
        <fullName evidence="1">Uncharacterized protein</fullName>
    </submittedName>
</protein>
<dbReference type="AlphaFoldDB" id="A0A814TD56"/>